<gene>
    <name evidence="1" type="ORF">CK500_15055</name>
</gene>
<reference evidence="1 2" key="1">
    <citation type="submission" date="2017-08" db="EMBL/GenBank/DDBJ databases">
        <title>The strain WRN001 was isolated from Binhai saline alkaline soil, Tianjin, China.</title>
        <authorList>
            <person name="Liu D."/>
            <person name="Zhang G."/>
        </authorList>
    </citation>
    <scope>NUCLEOTIDE SEQUENCE [LARGE SCALE GENOMIC DNA]</scope>
    <source>
        <strain evidence="1 2">WN019</strain>
    </source>
</reference>
<organism evidence="1 2">
    <name type="scientific">Halorubrum salipaludis</name>
    <dbReference type="NCBI Taxonomy" id="2032630"/>
    <lineage>
        <taxon>Archaea</taxon>
        <taxon>Methanobacteriati</taxon>
        <taxon>Methanobacteriota</taxon>
        <taxon>Stenosarchaea group</taxon>
        <taxon>Halobacteria</taxon>
        <taxon>Halobacteriales</taxon>
        <taxon>Haloferacaceae</taxon>
        <taxon>Halorubrum</taxon>
    </lineage>
</organism>
<sequence>MLDQTPSRDEVLEYFHTRPWSEWRKHDANSSYAGGDPNDPVHHPVWVNNSDVRIRIEQGRTAVKDFQEDWLDAFPNPDATSYSFWLYLNDSPITQRVLVGVDGHRAYLPIPDISGDDPVITPEKAKWGRIVTSDREHFERALDYADMVIEE</sequence>
<dbReference type="Proteomes" id="UP000218083">
    <property type="component" value="Unassembled WGS sequence"/>
</dbReference>
<comment type="caution">
    <text evidence="1">The sequence shown here is derived from an EMBL/GenBank/DDBJ whole genome shotgun (WGS) entry which is preliminary data.</text>
</comment>
<protein>
    <submittedName>
        <fullName evidence="1">Uncharacterized protein</fullName>
    </submittedName>
</protein>
<dbReference type="RefSeq" id="WP_095638032.1">
    <property type="nucleotide sequence ID" value="NZ_NSKC01000011.1"/>
</dbReference>
<evidence type="ECO:0000313" key="1">
    <source>
        <dbReference type="EMBL" id="PAU80842.1"/>
    </source>
</evidence>
<name>A0A2A2F893_9EURY</name>
<proteinExistence type="predicted"/>
<dbReference type="AlphaFoldDB" id="A0A2A2F893"/>
<accession>A0A2A2F893</accession>
<keyword evidence="2" id="KW-1185">Reference proteome</keyword>
<dbReference type="EMBL" id="NSKC01000011">
    <property type="protein sequence ID" value="PAU80842.1"/>
    <property type="molecule type" value="Genomic_DNA"/>
</dbReference>
<evidence type="ECO:0000313" key="2">
    <source>
        <dbReference type="Proteomes" id="UP000218083"/>
    </source>
</evidence>